<dbReference type="AlphaFoldDB" id="A0AAV2GYX2"/>
<evidence type="ECO:0000256" key="1">
    <source>
        <dbReference type="ARBA" id="ARBA00004123"/>
    </source>
</evidence>
<evidence type="ECO:0000256" key="11">
    <source>
        <dbReference type="ARBA" id="ARBA00076709"/>
    </source>
</evidence>
<evidence type="ECO:0000313" key="15">
    <source>
        <dbReference type="Proteomes" id="UP001497497"/>
    </source>
</evidence>
<accession>A0AAV2GYX2</accession>
<keyword evidence="3" id="KW-0227">DNA damage</keyword>
<evidence type="ECO:0000256" key="3">
    <source>
        <dbReference type="ARBA" id="ARBA00022763"/>
    </source>
</evidence>
<keyword evidence="5" id="KW-0238">DNA-binding</keyword>
<sequence>MESKRKPGRPPKRKLISDINKTTASEICENPVKFRSDFNARDRLSNHDVSPSIPIGDKTDNKFPKYPSALKRPHIKKASMSQFEETEQILGKGKLTEQSIQNRQESFATLEELTWEEYQQSFEIESKKYTKKPKVTRKFLPFEDNENSLVEFLSVQNGINNKEPEEITAEMILNKSIFTMNKCPMKPGNLPRPTSSGDDKWIPPRSPYFLIQEQLFHDPWKMLVATILLEQNKGQKIIPTVWKLLNHWPTAERLQYAKVDDVAKCLLLGGLNHTIAQTIIRFSNEFLMKTWTYPIELHGIGNYGNDSYRIFCINEWKQ</sequence>
<evidence type="ECO:0000313" key="14">
    <source>
        <dbReference type="EMBL" id="CAL1526553.1"/>
    </source>
</evidence>
<feature type="compositionally biased region" description="Basic residues" evidence="13">
    <location>
        <begin position="1"/>
        <end position="14"/>
    </location>
</feature>
<organism evidence="14 15">
    <name type="scientific">Lymnaea stagnalis</name>
    <name type="common">Great pond snail</name>
    <name type="synonym">Helix stagnalis</name>
    <dbReference type="NCBI Taxonomy" id="6523"/>
    <lineage>
        <taxon>Eukaryota</taxon>
        <taxon>Metazoa</taxon>
        <taxon>Spiralia</taxon>
        <taxon>Lophotrochozoa</taxon>
        <taxon>Mollusca</taxon>
        <taxon>Gastropoda</taxon>
        <taxon>Heterobranchia</taxon>
        <taxon>Euthyneura</taxon>
        <taxon>Panpulmonata</taxon>
        <taxon>Hygrophila</taxon>
        <taxon>Lymnaeoidea</taxon>
        <taxon>Lymnaeidae</taxon>
        <taxon>Lymnaea</taxon>
    </lineage>
</organism>
<evidence type="ECO:0000256" key="10">
    <source>
        <dbReference type="ARBA" id="ARBA00069821"/>
    </source>
</evidence>
<dbReference type="GO" id="GO:0005634">
    <property type="term" value="C:nucleus"/>
    <property type="evidence" value="ECO:0007669"/>
    <property type="project" value="UniProtKB-SubCell"/>
</dbReference>
<comment type="caution">
    <text evidence="14">The sequence shown here is derived from an EMBL/GenBank/DDBJ whole genome shotgun (WGS) entry which is preliminary data.</text>
</comment>
<comment type="subunit">
    <text evidence="9">Interacts with MLH1.</text>
</comment>
<proteinExistence type="predicted"/>
<comment type="subcellular location">
    <subcellularLocation>
        <location evidence="1">Nucleus</location>
    </subcellularLocation>
</comment>
<protein>
    <recommendedName>
        <fullName evidence="10">Methyl-CpG-binding domain protein 4</fullName>
    </recommendedName>
    <alternativeName>
        <fullName evidence="11">Methyl-CpG-binding protein MBD4</fullName>
    </alternativeName>
    <alternativeName>
        <fullName evidence="12">Mismatch-specific DNA N-glycosylase</fullName>
    </alternativeName>
</protein>
<evidence type="ECO:0000256" key="5">
    <source>
        <dbReference type="ARBA" id="ARBA00023125"/>
    </source>
</evidence>
<keyword evidence="4" id="KW-0378">Hydrolase</keyword>
<dbReference type="PANTHER" id="PTHR15074:SF0">
    <property type="entry name" value="METHYL-CPG-BINDING DOMAIN PROTEIN 4-LIKE PROTEIN"/>
    <property type="match status" value="1"/>
</dbReference>
<evidence type="ECO:0000256" key="12">
    <source>
        <dbReference type="ARBA" id="ARBA00083330"/>
    </source>
</evidence>
<dbReference type="Gene3D" id="1.10.340.30">
    <property type="entry name" value="Hypothetical protein, domain 2"/>
    <property type="match status" value="1"/>
</dbReference>
<gene>
    <name evidence="14" type="ORF">GSLYS_00000730001</name>
</gene>
<keyword evidence="7" id="KW-0539">Nucleus</keyword>
<dbReference type="InterPro" id="IPR045138">
    <property type="entry name" value="MeCP2/MBD4"/>
</dbReference>
<keyword evidence="2" id="KW-0597">Phosphoprotein</keyword>
<dbReference type="GO" id="GO:0003677">
    <property type="term" value="F:DNA binding"/>
    <property type="evidence" value="ECO:0007669"/>
    <property type="project" value="UniProtKB-KW"/>
</dbReference>
<feature type="region of interest" description="Disordered" evidence="13">
    <location>
        <begin position="1"/>
        <end position="22"/>
    </location>
</feature>
<evidence type="ECO:0000256" key="6">
    <source>
        <dbReference type="ARBA" id="ARBA00023204"/>
    </source>
</evidence>
<dbReference type="FunFam" id="1.10.340.30:FF:000051">
    <property type="entry name" value="Methyl-CpG-binding domain protein 4"/>
    <property type="match status" value="1"/>
</dbReference>
<keyword evidence="6" id="KW-0234">DNA repair</keyword>
<feature type="non-terminal residue" evidence="14">
    <location>
        <position position="318"/>
    </location>
</feature>
<feature type="region of interest" description="Disordered" evidence="13">
    <location>
        <begin position="43"/>
        <end position="64"/>
    </location>
</feature>
<evidence type="ECO:0000256" key="9">
    <source>
        <dbReference type="ARBA" id="ARBA00062707"/>
    </source>
</evidence>
<evidence type="ECO:0000256" key="2">
    <source>
        <dbReference type="ARBA" id="ARBA00022553"/>
    </source>
</evidence>
<evidence type="ECO:0000256" key="13">
    <source>
        <dbReference type="SAM" id="MobiDB-lite"/>
    </source>
</evidence>
<dbReference type="EMBL" id="CAXITT010000006">
    <property type="protein sequence ID" value="CAL1526553.1"/>
    <property type="molecule type" value="Genomic_DNA"/>
</dbReference>
<dbReference type="InterPro" id="IPR011257">
    <property type="entry name" value="DNA_glycosylase"/>
</dbReference>
<evidence type="ECO:0000256" key="7">
    <source>
        <dbReference type="ARBA" id="ARBA00023242"/>
    </source>
</evidence>
<dbReference type="SUPFAM" id="SSF48150">
    <property type="entry name" value="DNA-glycosylase"/>
    <property type="match status" value="1"/>
</dbReference>
<keyword evidence="15" id="KW-1185">Reference proteome</keyword>
<dbReference type="PANTHER" id="PTHR15074">
    <property type="entry name" value="METHYL-CPG-BINDING PROTEIN"/>
    <property type="match status" value="1"/>
</dbReference>
<dbReference type="Proteomes" id="UP001497497">
    <property type="component" value="Unassembled WGS sequence"/>
</dbReference>
<dbReference type="GO" id="GO:0016787">
    <property type="term" value="F:hydrolase activity"/>
    <property type="evidence" value="ECO:0007669"/>
    <property type="project" value="UniProtKB-KW"/>
</dbReference>
<evidence type="ECO:0000256" key="4">
    <source>
        <dbReference type="ARBA" id="ARBA00022801"/>
    </source>
</evidence>
<evidence type="ECO:0000256" key="8">
    <source>
        <dbReference type="ARBA" id="ARBA00055831"/>
    </source>
</evidence>
<name>A0AAV2GYX2_LYMST</name>
<dbReference type="GO" id="GO:0006281">
    <property type="term" value="P:DNA repair"/>
    <property type="evidence" value="ECO:0007669"/>
    <property type="project" value="UniProtKB-KW"/>
</dbReference>
<reference evidence="14 15" key="1">
    <citation type="submission" date="2024-04" db="EMBL/GenBank/DDBJ databases">
        <authorList>
            <consortium name="Genoscope - CEA"/>
            <person name="William W."/>
        </authorList>
    </citation>
    <scope>NUCLEOTIDE SEQUENCE [LARGE SCALE GENOMIC DNA]</scope>
</reference>
<comment type="function">
    <text evidence="8">Mismatch-specific DNA N-glycosylase involved in DNA repair. Has thymine glycosylase activity and is specific for G:T mismatches within methylated and unmethylated CpG sites. Can also remove uracil or 5-fluorouracil in G:U mismatches. Has no lyase activity. Was first identified as methyl-CpG-binding protein.</text>
</comment>